<dbReference type="InterPro" id="IPR035907">
    <property type="entry name" value="Hppk_sf"/>
</dbReference>
<name>A0ABS8DRA0_9GAMM</name>
<keyword evidence="5" id="KW-0418">Kinase</keyword>
<organism evidence="9 10">
    <name type="scientific">Vreelandella malpeensis</name>
    <dbReference type="NCBI Taxonomy" id="1172368"/>
    <lineage>
        <taxon>Bacteria</taxon>
        <taxon>Pseudomonadati</taxon>
        <taxon>Pseudomonadota</taxon>
        <taxon>Gammaproteobacteria</taxon>
        <taxon>Oceanospirillales</taxon>
        <taxon>Halomonadaceae</taxon>
        <taxon>Vreelandella</taxon>
    </lineage>
</organism>
<dbReference type="PANTHER" id="PTHR43071:SF2">
    <property type="entry name" value="2-AMINO-4-HYDROXY-6-HYDROXYMETHYLDIHYDROPTERIDINE PYROPHOSPHOKINASE"/>
    <property type="match status" value="1"/>
</dbReference>
<feature type="domain" description="7,8-dihydro-6-hydroxymethylpterin-pyrophosphokinase" evidence="8">
    <location>
        <begin position="6"/>
        <end position="130"/>
    </location>
</feature>
<keyword evidence="3 9" id="KW-0808">Transferase</keyword>
<dbReference type="PANTHER" id="PTHR43071">
    <property type="entry name" value="2-AMINO-4-HYDROXY-6-HYDROXYMETHYLDIHYDROPTERIDINE PYROPHOSPHOKINASE"/>
    <property type="match status" value="1"/>
</dbReference>
<evidence type="ECO:0000256" key="7">
    <source>
        <dbReference type="ARBA" id="ARBA00022909"/>
    </source>
</evidence>
<keyword evidence="10" id="KW-1185">Reference proteome</keyword>
<evidence type="ECO:0000313" key="10">
    <source>
        <dbReference type="Proteomes" id="UP001319882"/>
    </source>
</evidence>
<dbReference type="EC" id="2.7.6.3" evidence="2"/>
<evidence type="ECO:0000256" key="6">
    <source>
        <dbReference type="ARBA" id="ARBA00022840"/>
    </source>
</evidence>
<dbReference type="EMBL" id="WHVL01000002">
    <property type="protein sequence ID" value="MCB8888843.1"/>
    <property type="molecule type" value="Genomic_DNA"/>
</dbReference>
<keyword evidence="4" id="KW-0547">Nucleotide-binding</keyword>
<sequence length="169" mass="18164">MNLVCLGLGSNADPHIHLGACLDALEATFGALKVSRVFESEPVGISSPTNFHNAVVAFESDWAPGAIAAWAKDLEARHADAPAGGHHPKALDIDLLSVGDTCAQVDGITLPRPDITTCAFVLTPLAELLPDQRHPCCQTPYKTLFERADFSGQRLWPVAFRWRGIVLSP</sequence>
<dbReference type="SUPFAM" id="SSF55083">
    <property type="entry name" value="6-hydroxymethyl-7,8-dihydropterin pyrophosphokinase, HPPK"/>
    <property type="match status" value="1"/>
</dbReference>
<dbReference type="RefSeq" id="WP_227389501.1">
    <property type="nucleotide sequence ID" value="NZ_JBHSCJ010000010.1"/>
</dbReference>
<dbReference type="Pfam" id="PF01288">
    <property type="entry name" value="HPPK"/>
    <property type="match status" value="1"/>
</dbReference>
<evidence type="ECO:0000256" key="2">
    <source>
        <dbReference type="ARBA" id="ARBA00013253"/>
    </source>
</evidence>
<keyword evidence="6" id="KW-0067">ATP-binding</keyword>
<accession>A0ABS8DRA0</accession>
<dbReference type="Proteomes" id="UP001319882">
    <property type="component" value="Unassembled WGS sequence"/>
</dbReference>
<comment type="caution">
    <text evidence="9">The sequence shown here is derived from an EMBL/GenBank/DDBJ whole genome shotgun (WGS) entry which is preliminary data.</text>
</comment>
<keyword evidence="7" id="KW-0289">Folate biosynthesis</keyword>
<evidence type="ECO:0000313" key="9">
    <source>
        <dbReference type="EMBL" id="MCB8888843.1"/>
    </source>
</evidence>
<evidence type="ECO:0000256" key="4">
    <source>
        <dbReference type="ARBA" id="ARBA00022741"/>
    </source>
</evidence>
<reference evidence="9 10" key="1">
    <citation type="journal article" date="2021" name="Sci. Rep.">
        <title>Genome analysis of a halophilic bacterium Halomonas malpeensis YU-PRIM-29(T) reveals its exopolysaccharide and pigment producing capabilities.</title>
        <authorList>
            <person name="Athmika"/>
            <person name="Ghate S.D."/>
            <person name="Arun A.B."/>
            <person name="Rao S.S."/>
            <person name="Kumar S.T.A."/>
            <person name="Kandiyil M.K."/>
            <person name="Saptami K."/>
            <person name="Rekha P.D."/>
        </authorList>
    </citation>
    <scope>NUCLEOTIDE SEQUENCE [LARGE SCALE GENOMIC DNA]</scope>
    <source>
        <strain evidence="10">prim 29</strain>
    </source>
</reference>
<dbReference type="InterPro" id="IPR000550">
    <property type="entry name" value="Hppk"/>
</dbReference>
<evidence type="ECO:0000256" key="1">
    <source>
        <dbReference type="ARBA" id="ARBA00005051"/>
    </source>
</evidence>
<dbReference type="Gene3D" id="3.30.70.560">
    <property type="entry name" value="7,8-Dihydro-6-hydroxymethylpterin-pyrophosphokinase HPPK"/>
    <property type="match status" value="1"/>
</dbReference>
<proteinExistence type="predicted"/>
<dbReference type="CDD" id="cd00483">
    <property type="entry name" value="HPPK"/>
    <property type="match status" value="1"/>
</dbReference>
<evidence type="ECO:0000259" key="8">
    <source>
        <dbReference type="Pfam" id="PF01288"/>
    </source>
</evidence>
<dbReference type="NCBIfam" id="TIGR01498">
    <property type="entry name" value="folK"/>
    <property type="match status" value="1"/>
</dbReference>
<gene>
    <name evidence="9" type="primary">folK</name>
    <name evidence="9" type="ORF">GEV37_06910</name>
</gene>
<comment type="pathway">
    <text evidence="1">Cofactor biosynthesis; tetrahydrofolate biosynthesis; 2-amino-4-hydroxy-6-hydroxymethyl-7,8-dihydropteridine diphosphate from 7,8-dihydroneopterin triphosphate: step 4/4.</text>
</comment>
<evidence type="ECO:0000256" key="3">
    <source>
        <dbReference type="ARBA" id="ARBA00022679"/>
    </source>
</evidence>
<dbReference type="GO" id="GO:0003848">
    <property type="term" value="F:2-amino-4-hydroxy-6-hydroxymethyldihydropteridine diphosphokinase activity"/>
    <property type="evidence" value="ECO:0007669"/>
    <property type="project" value="UniProtKB-EC"/>
</dbReference>
<evidence type="ECO:0000256" key="5">
    <source>
        <dbReference type="ARBA" id="ARBA00022777"/>
    </source>
</evidence>
<protein>
    <recommendedName>
        <fullName evidence="2">2-amino-4-hydroxy-6-hydroxymethyldihydropteridine diphosphokinase</fullName>
        <ecNumber evidence="2">2.7.6.3</ecNumber>
    </recommendedName>
</protein>